<evidence type="ECO:0000313" key="2">
    <source>
        <dbReference type="Proteomes" id="UP000774130"/>
    </source>
</evidence>
<reference evidence="1 2" key="1">
    <citation type="submission" date="2021-06" db="EMBL/GenBank/DDBJ databases">
        <title>Enterococcus alishanensis sp. nov., a novel lactic acid bacterium isolated from fresh coffee beans.</title>
        <authorList>
            <person name="Chen Y.-S."/>
        </authorList>
    </citation>
    <scope>NUCLEOTIDE SEQUENCE [LARGE SCALE GENOMIC DNA]</scope>
    <source>
        <strain evidence="1 2">ALS3</strain>
    </source>
</reference>
<gene>
    <name evidence="1" type="ORF">KUA55_02925</name>
</gene>
<name>A0ABS6T9N7_9ENTE</name>
<evidence type="ECO:0000313" key="1">
    <source>
        <dbReference type="EMBL" id="MBV7389617.1"/>
    </source>
</evidence>
<proteinExistence type="predicted"/>
<keyword evidence="2" id="KW-1185">Reference proteome</keyword>
<dbReference type="EMBL" id="JAHUZB010000001">
    <property type="protein sequence ID" value="MBV7389617.1"/>
    <property type="molecule type" value="Genomic_DNA"/>
</dbReference>
<protein>
    <submittedName>
        <fullName evidence="1">Uncharacterized protein</fullName>
    </submittedName>
</protein>
<comment type="caution">
    <text evidence="1">The sequence shown here is derived from an EMBL/GenBank/DDBJ whole genome shotgun (WGS) entry which is preliminary data.</text>
</comment>
<dbReference type="RefSeq" id="WP_218324670.1">
    <property type="nucleotide sequence ID" value="NZ_JAHUZB010000001.1"/>
</dbReference>
<dbReference type="Proteomes" id="UP000774130">
    <property type="component" value="Unassembled WGS sequence"/>
</dbReference>
<accession>A0ABS6T9N7</accession>
<organism evidence="1 2">
    <name type="scientific">Enterococcus alishanensis</name>
    <dbReference type="NCBI Taxonomy" id="1303817"/>
    <lineage>
        <taxon>Bacteria</taxon>
        <taxon>Bacillati</taxon>
        <taxon>Bacillota</taxon>
        <taxon>Bacilli</taxon>
        <taxon>Lactobacillales</taxon>
        <taxon>Enterococcaceae</taxon>
        <taxon>Enterococcus</taxon>
    </lineage>
</organism>
<sequence>MSNFFTWYEDEQFRDFHLLIEAVLNSLNPKNQPFVGLPKEMKIRCKNDPAAYQRYVNQRVRYIKEKEAQRSQFIKWCSREVIDQFKQLFPEVDAVQIVSETISGLNQLFLERYESKTIYSLEINF</sequence>